<gene>
    <name evidence="1" type="ORF">GCM10010862_06500</name>
</gene>
<evidence type="ECO:0000313" key="2">
    <source>
        <dbReference type="Proteomes" id="UP001156691"/>
    </source>
</evidence>
<evidence type="ECO:0000313" key="1">
    <source>
        <dbReference type="EMBL" id="GLQ53392.1"/>
    </source>
</evidence>
<sequence>MHRLFILISTFASWLAERDRPVDVIETMSPRERADLPVHHPAADHGAAC</sequence>
<reference evidence="2" key="1">
    <citation type="journal article" date="2019" name="Int. J. Syst. Evol. Microbiol.">
        <title>The Global Catalogue of Microorganisms (GCM) 10K type strain sequencing project: providing services to taxonomists for standard genome sequencing and annotation.</title>
        <authorList>
            <consortium name="The Broad Institute Genomics Platform"/>
            <consortium name="The Broad Institute Genome Sequencing Center for Infectious Disease"/>
            <person name="Wu L."/>
            <person name="Ma J."/>
        </authorList>
    </citation>
    <scope>NUCLEOTIDE SEQUENCE [LARGE SCALE GENOMIC DNA]</scope>
    <source>
        <strain evidence="2">NBRC 112416</strain>
    </source>
</reference>
<dbReference type="Proteomes" id="UP001156691">
    <property type="component" value="Unassembled WGS sequence"/>
</dbReference>
<accession>A0ABQ5W0H4</accession>
<name>A0ABQ5W0H4_9HYPH</name>
<comment type="caution">
    <text evidence="1">The sequence shown here is derived from an EMBL/GenBank/DDBJ whole genome shotgun (WGS) entry which is preliminary data.</text>
</comment>
<proteinExistence type="predicted"/>
<protein>
    <submittedName>
        <fullName evidence="1">Uncharacterized protein</fullName>
    </submittedName>
</protein>
<keyword evidence="2" id="KW-1185">Reference proteome</keyword>
<organism evidence="1 2">
    <name type="scientific">Devosia nitrariae</name>
    <dbReference type="NCBI Taxonomy" id="2071872"/>
    <lineage>
        <taxon>Bacteria</taxon>
        <taxon>Pseudomonadati</taxon>
        <taxon>Pseudomonadota</taxon>
        <taxon>Alphaproteobacteria</taxon>
        <taxon>Hyphomicrobiales</taxon>
        <taxon>Devosiaceae</taxon>
        <taxon>Devosia</taxon>
    </lineage>
</organism>
<dbReference type="EMBL" id="BSNS01000003">
    <property type="protein sequence ID" value="GLQ53392.1"/>
    <property type="molecule type" value="Genomic_DNA"/>
</dbReference>
<dbReference type="RefSeq" id="WP_284338838.1">
    <property type="nucleotide sequence ID" value="NZ_BSNS01000003.1"/>
</dbReference>